<sequence length="43" mass="4932">MQDNHFGLVLVVGGWGVLEFVLMKDPAKFFAYVEISIFKLRCL</sequence>
<reference evidence="2 3" key="1">
    <citation type="submission" date="2014-01" db="EMBL/GenBank/DDBJ databases">
        <title>Full genme sequencing of cellulolytic bacterium Gynuella sunshinyii YC6258T gen. nov., sp. nov.</title>
        <authorList>
            <person name="Khan H."/>
            <person name="Chung E.J."/>
            <person name="Chung Y.R."/>
        </authorList>
    </citation>
    <scope>NUCLEOTIDE SEQUENCE [LARGE SCALE GENOMIC DNA]</scope>
    <source>
        <strain evidence="2 3">YC6258</strain>
    </source>
</reference>
<dbReference type="HOGENOM" id="CLU_3234251_0_0_6"/>
<dbReference type="EMBL" id="CP007142">
    <property type="protein sequence ID" value="AJQ95764.1"/>
    <property type="molecule type" value="Genomic_DNA"/>
</dbReference>
<feature type="transmembrane region" description="Helical" evidence="1">
    <location>
        <begin position="6"/>
        <end position="23"/>
    </location>
</feature>
<dbReference type="Proteomes" id="UP000032266">
    <property type="component" value="Chromosome"/>
</dbReference>
<evidence type="ECO:0000313" key="2">
    <source>
        <dbReference type="EMBL" id="AJQ95764.1"/>
    </source>
</evidence>
<keyword evidence="1" id="KW-0472">Membrane</keyword>
<gene>
    <name evidence="2" type="ORF">YC6258_03728</name>
</gene>
<evidence type="ECO:0000256" key="1">
    <source>
        <dbReference type="SAM" id="Phobius"/>
    </source>
</evidence>
<keyword evidence="1" id="KW-1133">Transmembrane helix</keyword>
<keyword evidence="1" id="KW-0812">Transmembrane</keyword>
<protein>
    <submittedName>
        <fullName evidence="2">Uncharacterized protein</fullName>
    </submittedName>
</protein>
<organism evidence="2 3">
    <name type="scientific">Gynuella sunshinyii YC6258</name>
    <dbReference type="NCBI Taxonomy" id="1445510"/>
    <lineage>
        <taxon>Bacteria</taxon>
        <taxon>Pseudomonadati</taxon>
        <taxon>Pseudomonadota</taxon>
        <taxon>Gammaproteobacteria</taxon>
        <taxon>Oceanospirillales</taxon>
        <taxon>Saccharospirillaceae</taxon>
        <taxon>Gynuella</taxon>
    </lineage>
</organism>
<dbReference type="KEGG" id="gsn:YC6258_03728"/>
<proteinExistence type="predicted"/>
<dbReference type="STRING" id="1445510.YC6258_03728"/>
<accession>A0A0C5VZD7</accession>
<keyword evidence="3" id="KW-1185">Reference proteome</keyword>
<dbReference type="AlphaFoldDB" id="A0A0C5VZD7"/>
<name>A0A0C5VZD7_9GAMM</name>
<evidence type="ECO:0000313" key="3">
    <source>
        <dbReference type="Proteomes" id="UP000032266"/>
    </source>
</evidence>